<gene>
    <name evidence="1" type="ORF">PFICI_14019</name>
</gene>
<protein>
    <submittedName>
        <fullName evidence="1">Uncharacterized protein</fullName>
    </submittedName>
</protein>
<dbReference type="InParanoid" id="W3WJW0"/>
<dbReference type="AlphaFoldDB" id="W3WJW0"/>
<accession>W3WJW0</accession>
<evidence type="ECO:0000313" key="1">
    <source>
        <dbReference type="EMBL" id="ETS74153.1"/>
    </source>
</evidence>
<dbReference type="GeneID" id="19279032"/>
<proteinExistence type="predicted"/>
<dbReference type="Proteomes" id="UP000030651">
    <property type="component" value="Unassembled WGS sequence"/>
</dbReference>
<dbReference type="OrthoDB" id="10644369at2759"/>
<sequence>MVGVKAAIPSQFVSRMEDLMYDFKWGSERPKEYKQQVHWALNHPLNHDHGRQECVLLDVTNDEEETLRSITGSYQ</sequence>
<dbReference type="RefSeq" id="XP_007840791.1">
    <property type="nucleotide sequence ID" value="XM_007842600.1"/>
</dbReference>
<name>W3WJW0_PESFW</name>
<organism evidence="1 2">
    <name type="scientific">Pestalotiopsis fici (strain W106-1 / CGMCC3.15140)</name>
    <dbReference type="NCBI Taxonomy" id="1229662"/>
    <lineage>
        <taxon>Eukaryota</taxon>
        <taxon>Fungi</taxon>
        <taxon>Dikarya</taxon>
        <taxon>Ascomycota</taxon>
        <taxon>Pezizomycotina</taxon>
        <taxon>Sordariomycetes</taxon>
        <taxon>Xylariomycetidae</taxon>
        <taxon>Amphisphaeriales</taxon>
        <taxon>Sporocadaceae</taxon>
        <taxon>Pestalotiopsis</taxon>
    </lineage>
</organism>
<dbReference type="KEGG" id="pfy:PFICI_14019"/>
<reference evidence="2" key="1">
    <citation type="journal article" date="2015" name="BMC Genomics">
        <title>Genomic and transcriptomic analysis of the endophytic fungus Pestalotiopsis fici reveals its lifestyle and high potential for synthesis of natural products.</title>
        <authorList>
            <person name="Wang X."/>
            <person name="Zhang X."/>
            <person name="Liu L."/>
            <person name="Xiang M."/>
            <person name="Wang W."/>
            <person name="Sun X."/>
            <person name="Che Y."/>
            <person name="Guo L."/>
            <person name="Liu G."/>
            <person name="Guo L."/>
            <person name="Wang C."/>
            <person name="Yin W.B."/>
            <person name="Stadler M."/>
            <person name="Zhang X."/>
            <person name="Liu X."/>
        </authorList>
    </citation>
    <scope>NUCLEOTIDE SEQUENCE [LARGE SCALE GENOMIC DNA]</scope>
    <source>
        <strain evidence="2">W106-1 / CGMCC3.15140</strain>
    </source>
</reference>
<dbReference type="EMBL" id="KI912120">
    <property type="protein sequence ID" value="ETS74153.1"/>
    <property type="molecule type" value="Genomic_DNA"/>
</dbReference>
<keyword evidence="2" id="KW-1185">Reference proteome</keyword>
<evidence type="ECO:0000313" key="2">
    <source>
        <dbReference type="Proteomes" id="UP000030651"/>
    </source>
</evidence>
<dbReference type="HOGENOM" id="CLU_2671849_0_0_1"/>